<accession>A0AAV8TZ26</accession>
<dbReference type="Proteomes" id="UP001159364">
    <property type="component" value="Linkage Group LG03"/>
</dbReference>
<evidence type="ECO:0000313" key="1">
    <source>
        <dbReference type="EMBL" id="KAJ8770943.1"/>
    </source>
</evidence>
<evidence type="ECO:0000313" key="2">
    <source>
        <dbReference type="Proteomes" id="UP001159364"/>
    </source>
</evidence>
<dbReference type="EMBL" id="JAIWQS010000003">
    <property type="protein sequence ID" value="KAJ8770943.1"/>
    <property type="molecule type" value="Genomic_DNA"/>
</dbReference>
<dbReference type="AlphaFoldDB" id="A0AAV8TZ26"/>
<reference evidence="1 2" key="1">
    <citation type="submission" date="2021-09" db="EMBL/GenBank/DDBJ databases">
        <title>Genomic insights and catalytic innovation underlie evolution of tropane alkaloids biosynthesis.</title>
        <authorList>
            <person name="Wang Y.-J."/>
            <person name="Tian T."/>
            <person name="Huang J.-P."/>
            <person name="Huang S.-X."/>
        </authorList>
    </citation>
    <scope>NUCLEOTIDE SEQUENCE [LARGE SCALE GENOMIC DNA]</scope>
    <source>
        <strain evidence="1">KIB-2018</strain>
        <tissue evidence="1">Leaf</tissue>
    </source>
</reference>
<name>A0AAV8TZ26_9ROSI</name>
<organism evidence="1 2">
    <name type="scientific">Erythroxylum novogranatense</name>
    <dbReference type="NCBI Taxonomy" id="1862640"/>
    <lineage>
        <taxon>Eukaryota</taxon>
        <taxon>Viridiplantae</taxon>
        <taxon>Streptophyta</taxon>
        <taxon>Embryophyta</taxon>
        <taxon>Tracheophyta</taxon>
        <taxon>Spermatophyta</taxon>
        <taxon>Magnoliopsida</taxon>
        <taxon>eudicotyledons</taxon>
        <taxon>Gunneridae</taxon>
        <taxon>Pentapetalae</taxon>
        <taxon>rosids</taxon>
        <taxon>fabids</taxon>
        <taxon>Malpighiales</taxon>
        <taxon>Erythroxylaceae</taxon>
        <taxon>Erythroxylum</taxon>
    </lineage>
</organism>
<sequence length="219" mass="25069">MKKSGGVDRERVRGSSKLVLNGIRDLSFDTPIYGLFSLEGVFQLFAEKVKDNKELVSCRVVLEEMHIEYLRGKDFISFLRNHPKVKDTLESYENLETILVCYDRVVKFVRPGKKKLSSEPTFAKAAVFGALYIVLEKGVWFFPRILAEEPTLRELFLLLMHYGPTEAARARQRVYNIIDDVLEWSPRLALSGMMVKQQNVGNAIERNITFASGTKPLFC</sequence>
<comment type="caution">
    <text evidence="1">The sequence shown here is derived from an EMBL/GenBank/DDBJ whole genome shotgun (WGS) entry which is preliminary data.</text>
</comment>
<proteinExistence type="predicted"/>
<keyword evidence="2" id="KW-1185">Reference proteome</keyword>
<gene>
    <name evidence="1" type="ORF">K2173_022115</name>
</gene>
<protein>
    <submittedName>
        <fullName evidence="1">Uncharacterized protein</fullName>
    </submittedName>
</protein>